<evidence type="ECO:0000313" key="1">
    <source>
        <dbReference type="EMBL" id="PXF44421.1"/>
    </source>
</evidence>
<reference evidence="1 2" key="1">
    <citation type="journal article" date="2018" name="Mol. Biol. Evol.">
        <title>Analysis of the draft genome of the red seaweed Gracilariopsis chorda provides insights into genome size evolution in Rhodophyta.</title>
        <authorList>
            <person name="Lee J."/>
            <person name="Yang E.C."/>
            <person name="Graf L."/>
            <person name="Yang J.H."/>
            <person name="Qiu H."/>
            <person name="Zel Zion U."/>
            <person name="Chan C.X."/>
            <person name="Stephens T.G."/>
            <person name="Weber A.P.M."/>
            <person name="Boo G.H."/>
            <person name="Boo S.M."/>
            <person name="Kim K.M."/>
            <person name="Shin Y."/>
            <person name="Jung M."/>
            <person name="Lee S.J."/>
            <person name="Yim H.S."/>
            <person name="Lee J.H."/>
            <person name="Bhattacharya D."/>
            <person name="Yoon H.S."/>
        </authorList>
    </citation>
    <scope>NUCLEOTIDE SEQUENCE [LARGE SCALE GENOMIC DNA]</scope>
    <source>
        <strain evidence="1 2">SKKU-2015</strain>
        <tissue evidence="1">Whole body</tissue>
    </source>
</reference>
<gene>
    <name evidence="1" type="ORF">BWQ96_05864</name>
</gene>
<comment type="caution">
    <text evidence="1">The sequence shown here is derived from an EMBL/GenBank/DDBJ whole genome shotgun (WGS) entry which is preliminary data.</text>
</comment>
<proteinExistence type="predicted"/>
<dbReference type="EMBL" id="NBIV01000092">
    <property type="protein sequence ID" value="PXF44421.1"/>
    <property type="molecule type" value="Genomic_DNA"/>
</dbReference>
<sequence>MYSADTKSDFSTTGDPKKLETYLPQIEAGYQALLGLDRDWEAKTKDFDGDVVRRVLGTVGVKSPLFNIRKPLLKSWQIVADTSTDDELIERLETEWNDVINGISSIDFQLYSASFTELTESKMSLVKQGREALKDTIAVYENLLKDLRSVV</sequence>
<dbReference type="AlphaFoldDB" id="A0A2V3IQN4"/>
<keyword evidence="2" id="KW-1185">Reference proteome</keyword>
<dbReference type="OrthoDB" id="5313at2759"/>
<protein>
    <submittedName>
        <fullName evidence="1">Uncharacterized protein</fullName>
    </submittedName>
</protein>
<name>A0A2V3IQN4_9FLOR</name>
<evidence type="ECO:0000313" key="2">
    <source>
        <dbReference type="Proteomes" id="UP000247409"/>
    </source>
</evidence>
<organism evidence="1 2">
    <name type="scientific">Gracilariopsis chorda</name>
    <dbReference type="NCBI Taxonomy" id="448386"/>
    <lineage>
        <taxon>Eukaryota</taxon>
        <taxon>Rhodophyta</taxon>
        <taxon>Florideophyceae</taxon>
        <taxon>Rhodymeniophycidae</taxon>
        <taxon>Gracilariales</taxon>
        <taxon>Gracilariaceae</taxon>
        <taxon>Gracilariopsis</taxon>
    </lineage>
</organism>
<accession>A0A2V3IQN4</accession>
<dbReference type="Proteomes" id="UP000247409">
    <property type="component" value="Unassembled WGS sequence"/>
</dbReference>